<keyword evidence="3" id="KW-1185">Reference proteome</keyword>
<feature type="region of interest" description="Disordered" evidence="1">
    <location>
        <begin position="180"/>
        <end position="235"/>
    </location>
</feature>
<feature type="region of interest" description="Disordered" evidence="1">
    <location>
        <begin position="1"/>
        <end position="137"/>
    </location>
</feature>
<evidence type="ECO:0000313" key="2">
    <source>
        <dbReference type="EMBL" id="KAF9532620.1"/>
    </source>
</evidence>
<gene>
    <name evidence="2" type="ORF">CPB83DRAFT_874009</name>
</gene>
<dbReference type="EMBL" id="MU157831">
    <property type="protein sequence ID" value="KAF9532620.1"/>
    <property type="molecule type" value="Genomic_DNA"/>
</dbReference>
<feature type="compositionally biased region" description="Polar residues" evidence="1">
    <location>
        <begin position="117"/>
        <end position="128"/>
    </location>
</feature>
<protein>
    <submittedName>
        <fullName evidence="2">Uncharacterized protein</fullName>
    </submittedName>
</protein>
<organism evidence="2 3">
    <name type="scientific">Crepidotus variabilis</name>
    <dbReference type="NCBI Taxonomy" id="179855"/>
    <lineage>
        <taxon>Eukaryota</taxon>
        <taxon>Fungi</taxon>
        <taxon>Dikarya</taxon>
        <taxon>Basidiomycota</taxon>
        <taxon>Agaricomycotina</taxon>
        <taxon>Agaricomycetes</taxon>
        <taxon>Agaricomycetidae</taxon>
        <taxon>Agaricales</taxon>
        <taxon>Agaricineae</taxon>
        <taxon>Crepidotaceae</taxon>
        <taxon>Crepidotus</taxon>
    </lineage>
</organism>
<evidence type="ECO:0000256" key="1">
    <source>
        <dbReference type="SAM" id="MobiDB-lite"/>
    </source>
</evidence>
<proteinExistence type="predicted"/>
<feature type="compositionally biased region" description="Gly residues" evidence="1">
    <location>
        <begin position="39"/>
        <end position="50"/>
    </location>
</feature>
<feature type="compositionally biased region" description="Polar residues" evidence="1">
    <location>
        <begin position="9"/>
        <end position="27"/>
    </location>
</feature>
<feature type="compositionally biased region" description="Gly residues" evidence="1">
    <location>
        <begin position="81"/>
        <end position="92"/>
    </location>
</feature>
<dbReference type="AlphaFoldDB" id="A0A9P6ENU1"/>
<evidence type="ECO:0000313" key="3">
    <source>
        <dbReference type="Proteomes" id="UP000807306"/>
    </source>
</evidence>
<accession>A0A9P6ENU1</accession>
<feature type="compositionally biased region" description="Low complexity" evidence="1">
    <location>
        <begin position="63"/>
        <end position="80"/>
    </location>
</feature>
<name>A0A9P6ENU1_9AGAR</name>
<comment type="caution">
    <text evidence="2">The sequence shown here is derived from an EMBL/GenBank/DDBJ whole genome shotgun (WGS) entry which is preliminary data.</text>
</comment>
<dbReference type="Proteomes" id="UP000807306">
    <property type="component" value="Unassembled WGS sequence"/>
</dbReference>
<reference evidence="2" key="1">
    <citation type="submission" date="2020-11" db="EMBL/GenBank/DDBJ databases">
        <authorList>
            <consortium name="DOE Joint Genome Institute"/>
            <person name="Ahrendt S."/>
            <person name="Riley R."/>
            <person name="Andreopoulos W."/>
            <person name="Labutti K."/>
            <person name="Pangilinan J."/>
            <person name="Ruiz-Duenas F.J."/>
            <person name="Barrasa J.M."/>
            <person name="Sanchez-Garcia M."/>
            <person name="Camarero S."/>
            <person name="Miyauchi S."/>
            <person name="Serrano A."/>
            <person name="Linde D."/>
            <person name="Babiker R."/>
            <person name="Drula E."/>
            <person name="Ayuso-Fernandez I."/>
            <person name="Pacheco R."/>
            <person name="Padilla G."/>
            <person name="Ferreira P."/>
            <person name="Barriuso J."/>
            <person name="Kellner H."/>
            <person name="Castanera R."/>
            <person name="Alfaro M."/>
            <person name="Ramirez L."/>
            <person name="Pisabarro A.G."/>
            <person name="Kuo A."/>
            <person name="Tritt A."/>
            <person name="Lipzen A."/>
            <person name="He G."/>
            <person name="Yan M."/>
            <person name="Ng V."/>
            <person name="Cullen D."/>
            <person name="Martin F."/>
            <person name="Rosso M.-N."/>
            <person name="Henrissat B."/>
            <person name="Hibbett D."/>
            <person name="Martinez A.T."/>
            <person name="Grigoriev I.V."/>
        </authorList>
    </citation>
    <scope>NUCLEOTIDE SEQUENCE</scope>
    <source>
        <strain evidence="2">CBS 506.95</strain>
    </source>
</reference>
<feature type="compositionally biased region" description="Low complexity" evidence="1">
    <location>
        <begin position="192"/>
        <end position="223"/>
    </location>
</feature>
<dbReference type="OrthoDB" id="3253876at2759"/>
<sequence length="354" mass="37183">MYAGYGSPSPLTNNPFLPNTGHQTSSRFPDISSINGNNSYGGGGGGGGWDNGSSSMMGGGGYPQQQQGMYQQQQQQPMQTGWGGSAQMGGGYMSPSGQGYSSPPPMNMGGGGGGNGFQPQSAFGQQLASAGPHLSGSSYTYLNAGGQQSLGGGGGGYGNPAQQQQQQLLSQFDPYSAIGQGWDPVANANNNAQSSTGMQQSMSTGSTQSNNSSYSSSSSSSAGYGTGPRGDSHPKDYIRVHKQQIESWDGYAWKQLLGCFEAMKAAWEARKAELTGRARELIAQGNMGMAYGPYYAQQLLKEAEGNFDSIAASVYQMQEVFQNYRQSGDLASKRRVREATNAALQGLPGWPQPY</sequence>